<evidence type="ECO:0000256" key="1">
    <source>
        <dbReference type="SAM" id="MobiDB-lite"/>
    </source>
</evidence>
<protein>
    <submittedName>
        <fullName evidence="2">Uncharacterized protein</fullName>
    </submittedName>
</protein>
<keyword evidence="3" id="KW-1185">Reference proteome</keyword>
<feature type="region of interest" description="Disordered" evidence="1">
    <location>
        <begin position="1"/>
        <end position="68"/>
    </location>
</feature>
<name>A0A3L7AIP7_9HYPH</name>
<reference evidence="2 3" key="1">
    <citation type="submission" date="2018-10" db="EMBL/GenBank/DDBJ databases">
        <title>Xanthobacter tagetidis genome sequencing and assembly.</title>
        <authorList>
            <person name="Maclea K.S."/>
            <person name="Goen A.E."/>
            <person name="Fatima S.A."/>
        </authorList>
    </citation>
    <scope>NUCLEOTIDE SEQUENCE [LARGE SCALE GENOMIC DNA]</scope>
    <source>
        <strain evidence="2 3">ATCC 700314</strain>
    </source>
</reference>
<dbReference type="EMBL" id="RCTF01000003">
    <property type="protein sequence ID" value="RLP80366.1"/>
    <property type="molecule type" value="Genomic_DNA"/>
</dbReference>
<accession>A0A3L7AIP7</accession>
<organism evidence="2 3">
    <name type="scientific">Xanthobacter tagetidis</name>
    <dbReference type="NCBI Taxonomy" id="60216"/>
    <lineage>
        <taxon>Bacteria</taxon>
        <taxon>Pseudomonadati</taxon>
        <taxon>Pseudomonadota</taxon>
        <taxon>Alphaproteobacteria</taxon>
        <taxon>Hyphomicrobiales</taxon>
        <taxon>Xanthobacteraceae</taxon>
        <taxon>Xanthobacter</taxon>
    </lineage>
</organism>
<dbReference type="Proteomes" id="UP000269692">
    <property type="component" value="Unassembled WGS sequence"/>
</dbReference>
<feature type="compositionally biased region" description="Low complexity" evidence="1">
    <location>
        <begin position="38"/>
        <end position="51"/>
    </location>
</feature>
<proteinExistence type="predicted"/>
<evidence type="ECO:0000313" key="3">
    <source>
        <dbReference type="Proteomes" id="UP000269692"/>
    </source>
</evidence>
<gene>
    <name evidence="2" type="ORF">D9R14_04660</name>
</gene>
<dbReference type="AlphaFoldDB" id="A0A3L7AIP7"/>
<comment type="caution">
    <text evidence="2">The sequence shown here is derived from an EMBL/GenBank/DDBJ whole genome shotgun (WGS) entry which is preliminary data.</text>
</comment>
<feature type="compositionally biased region" description="Low complexity" evidence="1">
    <location>
        <begin position="19"/>
        <end position="29"/>
    </location>
</feature>
<evidence type="ECO:0000313" key="2">
    <source>
        <dbReference type="EMBL" id="RLP80366.1"/>
    </source>
</evidence>
<sequence length="68" mass="6499">MTADRGATCLPDRQRLDSPGACPGAAARPSRPRPPAGARPAGTAGTDAGAASRGGAGRPPAPGGLDLP</sequence>